<evidence type="ECO:0000256" key="8">
    <source>
        <dbReference type="ARBA" id="ARBA00022989"/>
    </source>
</evidence>
<feature type="transmembrane region" description="Helical" evidence="14">
    <location>
        <begin position="7"/>
        <end position="34"/>
    </location>
</feature>
<evidence type="ECO:0000256" key="13">
    <source>
        <dbReference type="ARBA" id="ARBA00047594"/>
    </source>
</evidence>
<keyword evidence="5 14" id="KW-1003">Cell membrane</keyword>
<feature type="transmembrane region" description="Helical" evidence="14">
    <location>
        <begin position="240"/>
        <end position="262"/>
    </location>
</feature>
<comment type="subcellular location">
    <subcellularLocation>
        <location evidence="1 14">Cell membrane</location>
        <topology evidence="1 14">Multi-pass membrane protein</topology>
    </subcellularLocation>
</comment>
<gene>
    <name evidence="14" type="primary">uppP</name>
    <name evidence="15" type="ORF">AVDCRST_MAG73-2076</name>
</gene>
<evidence type="ECO:0000256" key="6">
    <source>
        <dbReference type="ARBA" id="ARBA00022692"/>
    </source>
</evidence>
<comment type="similarity">
    <text evidence="2 14">Belongs to the UppP family.</text>
</comment>
<evidence type="ECO:0000256" key="9">
    <source>
        <dbReference type="ARBA" id="ARBA00023136"/>
    </source>
</evidence>
<keyword evidence="8 14" id="KW-1133">Transmembrane helix</keyword>
<feature type="transmembrane region" description="Helical" evidence="14">
    <location>
        <begin position="101"/>
        <end position="123"/>
    </location>
</feature>
<evidence type="ECO:0000256" key="10">
    <source>
        <dbReference type="ARBA" id="ARBA00023251"/>
    </source>
</evidence>
<accession>A0A6J4U6K2</accession>
<proteinExistence type="inferred from homology"/>
<keyword evidence="7 14" id="KW-0378">Hydrolase</keyword>
<feature type="transmembrane region" description="Helical" evidence="14">
    <location>
        <begin position="135"/>
        <end position="155"/>
    </location>
</feature>
<keyword evidence="14" id="KW-0573">Peptidoglycan synthesis</keyword>
<keyword evidence="14" id="KW-0133">Cell shape</keyword>
<evidence type="ECO:0000256" key="14">
    <source>
        <dbReference type="HAMAP-Rule" id="MF_01006"/>
    </source>
</evidence>
<comment type="catalytic activity">
    <reaction evidence="13 14">
        <text>di-trans,octa-cis-undecaprenyl diphosphate + H2O = di-trans,octa-cis-undecaprenyl phosphate + phosphate + H(+)</text>
        <dbReference type="Rhea" id="RHEA:28094"/>
        <dbReference type="ChEBI" id="CHEBI:15377"/>
        <dbReference type="ChEBI" id="CHEBI:15378"/>
        <dbReference type="ChEBI" id="CHEBI:43474"/>
        <dbReference type="ChEBI" id="CHEBI:58405"/>
        <dbReference type="ChEBI" id="CHEBI:60392"/>
        <dbReference type="EC" id="3.6.1.27"/>
    </reaction>
</comment>
<reference evidence="15" key="1">
    <citation type="submission" date="2020-02" db="EMBL/GenBank/DDBJ databases">
        <authorList>
            <person name="Meier V. D."/>
        </authorList>
    </citation>
    <scope>NUCLEOTIDE SEQUENCE</scope>
    <source>
        <strain evidence="15">AVDCRST_MAG73</strain>
    </source>
</reference>
<protein>
    <recommendedName>
        <fullName evidence="4 14">Undecaprenyl-diphosphatase</fullName>
        <ecNumber evidence="3 14">3.6.1.27</ecNumber>
    </recommendedName>
    <alternativeName>
        <fullName evidence="12 14">Bacitracin resistance protein</fullName>
    </alternativeName>
    <alternativeName>
        <fullName evidence="11 14">Undecaprenyl pyrophosphate phosphatase</fullName>
    </alternativeName>
</protein>
<dbReference type="EMBL" id="CADCWE010000130">
    <property type="protein sequence ID" value="CAA9542452.1"/>
    <property type="molecule type" value="Genomic_DNA"/>
</dbReference>
<evidence type="ECO:0000256" key="2">
    <source>
        <dbReference type="ARBA" id="ARBA00010621"/>
    </source>
</evidence>
<dbReference type="InterPro" id="IPR003824">
    <property type="entry name" value="UppP"/>
</dbReference>
<evidence type="ECO:0000256" key="5">
    <source>
        <dbReference type="ARBA" id="ARBA00022475"/>
    </source>
</evidence>
<dbReference type="AlphaFoldDB" id="A0A6J4U6K2"/>
<keyword evidence="10 14" id="KW-0046">Antibiotic resistance</keyword>
<evidence type="ECO:0000313" key="15">
    <source>
        <dbReference type="EMBL" id="CAA9542452.1"/>
    </source>
</evidence>
<dbReference type="GO" id="GO:0071555">
    <property type="term" value="P:cell wall organization"/>
    <property type="evidence" value="ECO:0007669"/>
    <property type="project" value="UniProtKB-KW"/>
</dbReference>
<dbReference type="GO" id="GO:0046677">
    <property type="term" value="P:response to antibiotic"/>
    <property type="evidence" value="ECO:0007669"/>
    <property type="project" value="UniProtKB-UniRule"/>
</dbReference>
<keyword evidence="14" id="KW-0961">Cell wall biogenesis/degradation</keyword>
<feature type="transmembrane region" description="Helical" evidence="14">
    <location>
        <begin position="40"/>
        <end position="60"/>
    </location>
</feature>
<dbReference type="EC" id="3.6.1.27" evidence="3 14"/>
<dbReference type="GO" id="GO:0050380">
    <property type="term" value="F:undecaprenyl-diphosphatase activity"/>
    <property type="evidence" value="ECO:0007669"/>
    <property type="project" value="UniProtKB-UniRule"/>
</dbReference>
<feature type="transmembrane region" description="Helical" evidence="14">
    <location>
        <begin position="274"/>
        <end position="292"/>
    </location>
</feature>
<comment type="miscellaneous">
    <text evidence="14">Bacitracin is thought to be involved in the inhibition of peptidoglycan synthesis by sequestering undecaprenyl diphosphate, thereby reducing the pool of lipid carrier available.</text>
</comment>
<feature type="transmembrane region" description="Helical" evidence="14">
    <location>
        <begin position="207"/>
        <end position="228"/>
    </location>
</feature>
<evidence type="ECO:0000256" key="11">
    <source>
        <dbReference type="ARBA" id="ARBA00032707"/>
    </source>
</evidence>
<dbReference type="GO" id="GO:0008360">
    <property type="term" value="P:regulation of cell shape"/>
    <property type="evidence" value="ECO:0007669"/>
    <property type="project" value="UniProtKB-KW"/>
</dbReference>
<dbReference type="GO" id="GO:0009252">
    <property type="term" value="P:peptidoglycan biosynthetic process"/>
    <property type="evidence" value="ECO:0007669"/>
    <property type="project" value="UniProtKB-KW"/>
</dbReference>
<evidence type="ECO:0000256" key="4">
    <source>
        <dbReference type="ARBA" id="ARBA00021581"/>
    </source>
</evidence>
<dbReference type="Pfam" id="PF02673">
    <property type="entry name" value="BacA"/>
    <property type="match status" value="1"/>
</dbReference>
<keyword evidence="9 14" id="KW-0472">Membrane</keyword>
<evidence type="ECO:0000256" key="1">
    <source>
        <dbReference type="ARBA" id="ARBA00004651"/>
    </source>
</evidence>
<comment type="function">
    <text evidence="14">Catalyzes the dephosphorylation of undecaprenyl diphosphate (UPP). Confers resistance to bacitracin.</text>
</comment>
<keyword evidence="6 14" id="KW-0812">Transmembrane</keyword>
<evidence type="ECO:0000256" key="7">
    <source>
        <dbReference type="ARBA" id="ARBA00022801"/>
    </source>
</evidence>
<sequence>MSVFEAIVLGIVQGLTEFLPISSSAHLIVVPWLFGWDQPGLAFDAALHLGTLSAVFAYFWRELFAMALALPRALAHPKRFLRDPEPRPGRDARPDDATARLAMLVALGTVPGLICGIVGQGAIEAFFHSDDHRRRAVIVSAVALILLGLLLLAAERVAAHHRQMHHLTWRDAVLIGMAQAAALLPGVSRSGATLTMGLFQGLNRGDAARFSFLMGTPLVLAASVKAVWDVVQDGMTGSEVRVFLVGILASAIVGFAAIWGLLRFLQTSSTKVFVVYRVAVGLALLGAAVAGVR</sequence>
<dbReference type="GO" id="GO:0005886">
    <property type="term" value="C:plasma membrane"/>
    <property type="evidence" value="ECO:0007669"/>
    <property type="project" value="UniProtKB-SubCell"/>
</dbReference>
<name>A0A6J4U6K2_9BACT</name>
<dbReference type="PANTHER" id="PTHR30622:SF4">
    <property type="entry name" value="UNDECAPRENYL-DIPHOSPHATASE"/>
    <property type="match status" value="1"/>
</dbReference>
<dbReference type="PANTHER" id="PTHR30622">
    <property type="entry name" value="UNDECAPRENYL-DIPHOSPHATASE"/>
    <property type="match status" value="1"/>
</dbReference>
<organism evidence="15">
    <name type="scientific">uncultured Thermomicrobiales bacterium</name>
    <dbReference type="NCBI Taxonomy" id="1645740"/>
    <lineage>
        <taxon>Bacteria</taxon>
        <taxon>Pseudomonadati</taxon>
        <taxon>Thermomicrobiota</taxon>
        <taxon>Thermomicrobia</taxon>
        <taxon>Thermomicrobiales</taxon>
        <taxon>environmental samples</taxon>
    </lineage>
</organism>
<evidence type="ECO:0000256" key="12">
    <source>
        <dbReference type="ARBA" id="ARBA00032932"/>
    </source>
</evidence>
<evidence type="ECO:0000256" key="3">
    <source>
        <dbReference type="ARBA" id="ARBA00012374"/>
    </source>
</evidence>
<dbReference type="HAMAP" id="MF_01006">
    <property type="entry name" value="Undec_diphosphatase"/>
    <property type="match status" value="1"/>
</dbReference>